<protein>
    <recommendedName>
        <fullName evidence="2">CHAT domain-containing protein</fullName>
    </recommendedName>
</protein>
<feature type="domain" description="CHAT" evidence="2">
    <location>
        <begin position="980"/>
        <end position="1190"/>
    </location>
</feature>
<proteinExistence type="predicted"/>
<feature type="region of interest" description="Disordered" evidence="1">
    <location>
        <begin position="1"/>
        <end position="22"/>
    </location>
</feature>
<sequence length="1210" mass="134567">MSDQHFSHHHSDGGSGDEVDGLDLVEVPGAQDSEIDSANSLEVDDLLCRFSMFPEALTPYEHTFLLSFERDHNVRSLDKAITLCEFASSRYPDGHPCKSGHLFRLGMALEMKGSEDKALGVYECALDSDAVVDSNGRSLKSICLNNITDGENLDELYGSLLNSLIARWNLLKDEEDLDRMLSYAEKAIALNPSNARAQSILGLNFVELRSFMHRTFRSDSFNDRVPGAQYSETDSADSFADDLLHRWSMFLKALTLYENMILLSLLQGHSVCSLDKLITLSESVISHYPDGDLLKAGHLLLLGMALQKNGLEEEALGAYERVLDDLEVVDSDGLSLISICFSSIGAMLKGHYDRLGEAEDLHKAIWAQEMCIACTAADGKRLDMFYGSLLKSLVVRWNVLQDEEDIDRLLSRAEEATTLNASDADFQHYLGLALHTSYVRHRTLAHIDRAILAMQRAVSCSMPHDRMEMLTDLASTHYLRMDSVKDTSDASACIKYVEQAMAYGKISFEAHVMLLECLRIVFYVTDDVQCYERACSMGETLLADDSLSNIQWYNFLVLLGIILLASCLSGCTLPPDPRQLKKSIQTLEHAIECMPPEEPDRARPYHFLTQALSLQLRIGTPTVSEFEYAISIGRKGVELASDSERTKLNSVNQAGCLLPLGNILSRYEHAFPQSRVHEEKGLVFCQAAQLPSRNHGTRLHNAIHWADHCFDMQDWEGCFDVYAIAMECIQHLTWLGLSVVQQHKAISRRDMPIDLAANHATHAAVHLGQSGVALEWIEQCRSIVWRRVLNLRVSMDTLAGVEPTLARKLGEVSDLLQKDAYFDLRLGMEEGSLEMGKQQRHRLAEEWEDLVTQTRSLPGFTDFLKPKGEAYFTSCGFGGMVVLLNVYGGGCDAIVLGSNKRKLVVCPLEQMNKKLATSLQKHLRKTLQESGRHSREIRASKACSSYDRQDGMSKVLSVLWTTVVKLLFDFLDLKPHDSSSESDPPRLWWCPTGHLSFLPLHAAGLYDTAEHRTKVYKYVASSYTSTVSILADISNQLSEEFSGLLTVCQPHTPGQNPIPKTEDEVCSVVQVAVDSGLAMDITSLDNDDVTPDAVLSDMAEHSWIHLAWDPKEGCPLKLTEIAERANKKADFTFLSACQTAAGDVSLSEESVHLAAGMLMAGYRRVITTMWAVNDSDAPINAEMVYKHMLSDGKADSGKSCLALHHATALL</sequence>
<dbReference type="InterPro" id="IPR011990">
    <property type="entry name" value="TPR-like_helical_dom_sf"/>
</dbReference>
<feature type="compositionally biased region" description="Basic and acidic residues" evidence="1">
    <location>
        <begin position="1"/>
        <end position="12"/>
    </location>
</feature>
<evidence type="ECO:0000313" key="3">
    <source>
        <dbReference type="EMBL" id="KAK0449913.1"/>
    </source>
</evidence>
<comment type="caution">
    <text evidence="3">The sequence shown here is derived from an EMBL/GenBank/DDBJ whole genome shotgun (WGS) entry which is preliminary data.</text>
</comment>
<dbReference type="SUPFAM" id="SSF48452">
    <property type="entry name" value="TPR-like"/>
    <property type="match status" value="1"/>
</dbReference>
<gene>
    <name evidence="3" type="ORF">EV421DRAFT_1989731</name>
</gene>
<dbReference type="AlphaFoldDB" id="A0AA39MXJ9"/>
<name>A0AA39MXJ9_9AGAR</name>
<dbReference type="Proteomes" id="UP001175226">
    <property type="component" value="Unassembled WGS sequence"/>
</dbReference>
<evidence type="ECO:0000259" key="2">
    <source>
        <dbReference type="Pfam" id="PF12770"/>
    </source>
</evidence>
<accession>A0AA39MXJ9</accession>
<dbReference type="Gene3D" id="1.25.40.10">
    <property type="entry name" value="Tetratricopeptide repeat domain"/>
    <property type="match status" value="2"/>
</dbReference>
<dbReference type="InterPro" id="IPR024983">
    <property type="entry name" value="CHAT_dom"/>
</dbReference>
<dbReference type="EMBL" id="JAUEPT010000007">
    <property type="protein sequence ID" value="KAK0449913.1"/>
    <property type="molecule type" value="Genomic_DNA"/>
</dbReference>
<reference evidence="3" key="1">
    <citation type="submission" date="2023-06" db="EMBL/GenBank/DDBJ databases">
        <authorList>
            <consortium name="Lawrence Berkeley National Laboratory"/>
            <person name="Ahrendt S."/>
            <person name="Sahu N."/>
            <person name="Indic B."/>
            <person name="Wong-Bajracharya J."/>
            <person name="Merenyi Z."/>
            <person name="Ke H.-M."/>
            <person name="Monk M."/>
            <person name="Kocsube S."/>
            <person name="Drula E."/>
            <person name="Lipzen A."/>
            <person name="Balint B."/>
            <person name="Henrissat B."/>
            <person name="Andreopoulos B."/>
            <person name="Martin F.M."/>
            <person name="Harder C.B."/>
            <person name="Rigling D."/>
            <person name="Ford K.L."/>
            <person name="Foster G.D."/>
            <person name="Pangilinan J."/>
            <person name="Papanicolaou A."/>
            <person name="Barry K."/>
            <person name="LaButti K."/>
            <person name="Viragh M."/>
            <person name="Koriabine M."/>
            <person name="Yan M."/>
            <person name="Riley R."/>
            <person name="Champramary S."/>
            <person name="Plett K.L."/>
            <person name="Tsai I.J."/>
            <person name="Slot J."/>
            <person name="Sipos G."/>
            <person name="Plett J."/>
            <person name="Nagy L.G."/>
            <person name="Grigoriev I.V."/>
        </authorList>
    </citation>
    <scope>NUCLEOTIDE SEQUENCE</scope>
    <source>
        <strain evidence="3">FPL87.14</strain>
    </source>
</reference>
<keyword evidence="4" id="KW-1185">Reference proteome</keyword>
<evidence type="ECO:0000256" key="1">
    <source>
        <dbReference type="SAM" id="MobiDB-lite"/>
    </source>
</evidence>
<evidence type="ECO:0000313" key="4">
    <source>
        <dbReference type="Proteomes" id="UP001175226"/>
    </source>
</evidence>
<dbReference type="Pfam" id="PF12770">
    <property type="entry name" value="CHAT"/>
    <property type="match status" value="1"/>
</dbReference>
<organism evidence="3 4">
    <name type="scientific">Armillaria borealis</name>
    <dbReference type="NCBI Taxonomy" id="47425"/>
    <lineage>
        <taxon>Eukaryota</taxon>
        <taxon>Fungi</taxon>
        <taxon>Dikarya</taxon>
        <taxon>Basidiomycota</taxon>
        <taxon>Agaricomycotina</taxon>
        <taxon>Agaricomycetes</taxon>
        <taxon>Agaricomycetidae</taxon>
        <taxon>Agaricales</taxon>
        <taxon>Marasmiineae</taxon>
        <taxon>Physalacriaceae</taxon>
        <taxon>Armillaria</taxon>
    </lineage>
</organism>